<dbReference type="Pfam" id="PF00271">
    <property type="entry name" value="Helicase_C"/>
    <property type="match status" value="1"/>
</dbReference>
<evidence type="ECO:0000259" key="3">
    <source>
        <dbReference type="PROSITE" id="PS51194"/>
    </source>
</evidence>
<sequence length="723" mass="81647">MAAALQALKGEGPRLMSGRAGALLADEVGMGKTWEALATAALYLASHTTGRRAAFLLPPGLIQKWQEEIRLFCKAAMPGIKGNTPLKKVLKAMGRAADGEKSSIRLFPTSKAGKLTRGKLPGWVSKLDLLVLDEAHKARKCSTQLSRALQRIRDNKKTCPFLFLSATPFQCDSRQELIHLLHFLDLKYEPDFELISDLKAGGKMPLQPSIVNAIKYSLKLLDTELDKLIKDGDPRTIKQEFKELLNCIDINFDAPLDPTGRTFGVEVGHRAQDGLDEYLRALVIRNTKPKVEEHTPSFKLEAADTALYLFGRAYLRQNAHAKYGQFDDEPPPGGKFLPNGYSRLCSAHAALHRGKFQAAQAHPHKKIIKRFNLKEGKVDELFSGWTHAKVRVLIERVRCLLLGNGKQSQKVVVFFNHLSTIAKAQKTLLEKRNGIVCEFEGKPLLAGKKKPIKNNKVWRKAQRILNDAGINLQSLEEMFVKDCEGLEFEERVCIHDALVRGIMRFRGSGYPDLIKHWKEVLKRISEDFTREGGERISVRQMRARLRGFISKPENTPKYNKLIGRLPFRQYGIVEKFTGESSRARRTRVLEAFNSTGVPPHILLVSQIGGEGLDMQKACSNVIHHDLHWNPTVIEQRTGRIYRDLVKGTDITMELLKYPGGYDDRIWRYAKQRQAYKDFILGEKQLGAFVQAIAESEGFPSPKSIEDTKEYGWEMDLTPPRILP</sequence>
<organism evidence="4 5">
    <name type="scientific">Candidatus Wildermuthbacteria bacterium GWA2_46_15</name>
    <dbReference type="NCBI Taxonomy" id="1802443"/>
    <lineage>
        <taxon>Bacteria</taxon>
        <taxon>Candidatus Wildermuthiibacteriota</taxon>
    </lineage>
</organism>
<dbReference type="InterPro" id="IPR049730">
    <property type="entry name" value="SNF2/RAD54-like_C"/>
</dbReference>
<dbReference type="InterPro" id="IPR038718">
    <property type="entry name" value="SNF2-like_sf"/>
</dbReference>
<dbReference type="AlphaFoldDB" id="A0A1G2QQ41"/>
<feature type="domain" description="Helicase C-terminal" evidence="3">
    <location>
        <begin position="516"/>
        <end position="686"/>
    </location>
</feature>
<dbReference type="Gene3D" id="3.40.50.300">
    <property type="entry name" value="P-loop containing nucleotide triphosphate hydrolases"/>
    <property type="match status" value="1"/>
</dbReference>
<dbReference type="EMBL" id="MHTO01000004">
    <property type="protein sequence ID" value="OHA62744.1"/>
    <property type="molecule type" value="Genomic_DNA"/>
</dbReference>
<dbReference type="Gene3D" id="3.40.50.10810">
    <property type="entry name" value="Tandem AAA-ATPase domain"/>
    <property type="match status" value="1"/>
</dbReference>
<dbReference type="InterPro" id="IPR027417">
    <property type="entry name" value="P-loop_NTPase"/>
</dbReference>
<evidence type="ECO:0000259" key="2">
    <source>
        <dbReference type="PROSITE" id="PS51192"/>
    </source>
</evidence>
<dbReference type="InterPro" id="IPR001650">
    <property type="entry name" value="Helicase_C-like"/>
</dbReference>
<dbReference type="STRING" id="1802443.A2117_01355"/>
<dbReference type="PROSITE" id="PS00782">
    <property type="entry name" value="TFIIB"/>
    <property type="match status" value="1"/>
</dbReference>
<dbReference type="Pfam" id="PF00176">
    <property type="entry name" value="SNF2-rel_dom"/>
    <property type="match status" value="1"/>
</dbReference>
<evidence type="ECO:0008006" key="6">
    <source>
        <dbReference type="Google" id="ProtNLM"/>
    </source>
</evidence>
<reference evidence="4 5" key="1">
    <citation type="journal article" date="2016" name="Nat. Commun.">
        <title>Thousands of microbial genomes shed light on interconnected biogeochemical processes in an aquifer system.</title>
        <authorList>
            <person name="Anantharaman K."/>
            <person name="Brown C.T."/>
            <person name="Hug L.A."/>
            <person name="Sharon I."/>
            <person name="Castelle C.J."/>
            <person name="Probst A.J."/>
            <person name="Thomas B.C."/>
            <person name="Singh A."/>
            <person name="Wilkins M.J."/>
            <person name="Karaoz U."/>
            <person name="Brodie E.L."/>
            <person name="Williams K.H."/>
            <person name="Hubbard S.S."/>
            <person name="Banfield J.F."/>
        </authorList>
    </citation>
    <scope>NUCLEOTIDE SEQUENCE [LARGE SCALE GENOMIC DNA]</scope>
</reference>
<protein>
    <recommendedName>
        <fullName evidence="6">Helicase</fullName>
    </recommendedName>
</protein>
<keyword evidence="1" id="KW-0378">Hydrolase</keyword>
<dbReference type="PROSITE" id="PS51194">
    <property type="entry name" value="HELICASE_CTER"/>
    <property type="match status" value="1"/>
</dbReference>
<name>A0A1G2QQ41_9BACT</name>
<evidence type="ECO:0000313" key="5">
    <source>
        <dbReference type="Proteomes" id="UP000179245"/>
    </source>
</evidence>
<dbReference type="SUPFAM" id="SSF52540">
    <property type="entry name" value="P-loop containing nucleoside triphosphate hydrolases"/>
    <property type="match status" value="2"/>
</dbReference>
<dbReference type="SMART" id="SM00487">
    <property type="entry name" value="DEXDc"/>
    <property type="match status" value="1"/>
</dbReference>
<evidence type="ECO:0000256" key="1">
    <source>
        <dbReference type="ARBA" id="ARBA00022801"/>
    </source>
</evidence>
<evidence type="ECO:0000313" key="4">
    <source>
        <dbReference type="EMBL" id="OHA62744.1"/>
    </source>
</evidence>
<feature type="domain" description="Helicase ATP-binding" evidence="2">
    <location>
        <begin position="13"/>
        <end position="186"/>
    </location>
</feature>
<dbReference type="GO" id="GO:0016787">
    <property type="term" value="F:hydrolase activity"/>
    <property type="evidence" value="ECO:0007669"/>
    <property type="project" value="UniProtKB-KW"/>
</dbReference>
<dbReference type="InterPro" id="IPR000330">
    <property type="entry name" value="SNF2_N"/>
</dbReference>
<dbReference type="SMART" id="SM00490">
    <property type="entry name" value="HELICc"/>
    <property type="match status" value="1"/>
</dbReference>
<proteinExistence type="predicted"/>
<dbReference type="PROSITE" id="PS51192">
    <property type="entry name" value="HELICASE_ATP_BIND_1"/>
    <property type="match status" value="1"/>
</dbReference>
<dbReference type="Proteomes" id="UP000179245">
    <property type="component" value="Unassembled WGS sequence"/>
</dbReference>
<accession>A0A1G2QQ41</accession>
<dbReference type="InterPro" id="IPR014001">
    <property type="entry name" value="Helicase_ATP-bd"/>
</dbReference>
<dbReference type="PANTHER" id="PTHR10799">
    <property type="entry name" value="SNF2/RAD54 HELICASE FAMILY"/>
    <property type="match status" value="1"/>
</dbReference>
<gene>
    <name evidence="4" type="ORF">A2117_01355</name>
</gene>
<dbReference type="GO" id="GO:0005524">
    <property type="term" value="F:ATP binding"/>
    <property type="evidence" value="ECO:0007669"/>
    <property type="project" value="InterPro"/>
</dbReference>
<dbReference type="CDD" id="cd18793">
    <property type="entry name" value="SF2_C_SNF"/>
    <property type="match status" value="1"/>
</dbReference>
<comment type="caution">
    <text evidence="4">The sequence shown here is derived from an EMBL/GenBank/DDBJ whole genome shotgun (WGS) entry which is preliminary data.</text>
</comment>
<dbReference type="InterPro" id="IPR023486">
    <property type="entry name" value="TFIIB_CS"/>
</dbReference>